<dbReference type="Gene3D" id="3.30.470.20">
    <property type="entry name" value="ATP-grasp fold, B domain"/>
    <property type="match status" value="1"/>
</dbReference>
<keyword evidence="4" id="KW-1185">Reference proteome</keyword>
<comment type="caution">
    <text evidence="3">The sequence shown here is derived from an EMBL/GenBank/DDBJ whole genome shotgun (WGS) entry which is preliminary data.</text>
</comment>
<dbReference type="InterPro" id="IPR011761">
    <property type="entry name" value="ATP-grasp"/>
</dbReference>
<dbReference type="Proteomes" id="UP001151234">
    <property type="component" value="Unassembled WGS sequence"/>
</dbReference>
<dbReference type="GO" id="GO:0005524">
    <property type="term" value="F:ATP binding"/>
    <property type="evidence" value="ECO:0007669"/>
    <property type="project" value="UniProtKB-UniRule"/>
</dbReference>
<dbReference type="AlphaFoldDB" id="A0A9X3UGV4"/>
<keyword evidence="1" id="KW-0547">Nucleotide-binding</keyword>
<dbReference type="RefSeq" id="WP_267989662.1">
    <property type="nucleotide sequence ID" value="NZ_JAPJZI010000001.1"/>
</dbReference>
<dbReference type="SUPFAM" id="SSF56059">
    <property type="entry name" value="Glutathione synthetase ATP-binding domain-like"/>
    <property type="match status" value="1"/>
</dbReference>
<reference evidence="3" key="1">
    <citation type="submission" date="2022-11" db="EMBL/GenBank/DDBJ databases">
        <title>Draft genome sequence of Hoeflea poritis E7-10 and Hoeflea prorocentri PM5-8, separated from scleractinian coral Porites lutea and marine dinoflagellate.</title>
        <authorList>
            <person name="Zhang G."/>
            <person name="Wei Q."/>
            <person name="Cai L."/>
        </authorList>
    </citation>
    <scope>NUCLEOTIDE SEQUENCE</scope>
    <source>
        <strain evidence="3">PM5-8</strain>
    </source>
</reference>
<gene>
    <name evidence="3" type="ORF">OQ273_06525</name>
</gene>
<feature type="domain" description="ATP-grasp" evidence="2">
    <location>
        <begin position="126"/>
        <end position="314"/>
    </location>
</feature>
<evidence type="ECO:0000313" key="3">
    <source>
        <dbReference type="EMBL" id="MDA5398226.1"/>
    </source>
</evidence>
<evidence type="ECO:0000313" key="4">
    <source>
        <dbReference type="Proteomes" id="UP001151234"/>
    </source>
</evidence>
<dbReference type="GO" id="GO:0046872">
    <property type="term" value="F:metal ion binding"/>
    <property type="evidence" value="ECO:0007669"/>
    <property type="project" value="InterPro"/>
</dbReference>
<dbReference type="Pfam" id="PF02786">
    <property type="entry name" value="CPSase_L_D2"/>
    <property type="match status" value="1"/>
</dbReference>
<sequence length="418" mass="45953">MTSTSGKEPVALLLGNYRPSLTLARDLQRKGYRVVVSSHGCERGCQYSRAVSDIWDHAPLEATPDRFAQELQMFHKDNPNLAVIFPVAEEYVRLIAEHENSFEGLPPIATVDAATVRKCLDKPYMMQLSHSCDVPTAPFSTSSNTEQFYSAMETVGFPLIVRPSDSTKRIDGAKALFLNSAAEAEQAFKDFSLGYQDLLLQQKFEGVRHNVYFAAHDGVVKRCLHAVIDRTDSPDGTGLAVEGRTLPAGHPLVDQTCSLVRALGYTGIGCAQFLFDEVTEQSSFLEINPRIAGNHALPEFAGLELGTFMLDLALGRKPGAGSEQGRAGIRYCWTSGDLMGAKVSYLRGEVSLRETVTWIIRALSVGFRSDVHMVFSVSDPAPALHALWDVVPRLARWKRPVISPRQNTITNHTSGKSL</sequence>
<dbReference type="InterPro" id="IPR013815">
    <property type="entry name" value="ATP_grasp_subdomain_1"/>
</dbReference>
<name>A0A9X3UGV4_9HYPH</name>
<organism evidence="3 4">
    <name type="scientific">Hoeflea prorocentri</name>
    <dbReference type="NCBI Taxonomy" id="1922333"/>
    <lineage>
        <taxon>Bacteria</taxon>
        <taxon>Pseudomonadati</taxon>
        <taxon>Pseudomonadota</taxon>
        <taxon>Alphaproteobacteria</taxon>
        <taxon>Hyphomicrobiales</taxon>
        <taxon>Rhizobiaceae</taxon>
        <taxon>Hoeflea</taxon>
    </lineage>
</organism>
<accession>A0A9X3UGV4</accession>
<keyword evidence="1" id="KW-0067">ATP-binding</keyword>
<dbReference type="Gene3D" id="3.30.1490.20">
    <property type="entry name" value="ATP-grasp fold, A domain"/>
    <property type="match status" value="1"/>
</dbReference>
<protein>
    <recommendedName>
        <fullName evidence="2">ATP-grasp domain-containing protein</fullName>
    </recommendedName>
</protein>
<evidence type="ECO:0000259" key="2">
    <source>
        <dbReference type="PROSITE" id="PS50975"/>
    </source>
</evidence>
<dbReference type="InterPro" id="IPR005479">
    <property type="entry name" value="CPAse_ATP-bd"/>
</dbReference>
<dbReference type="EMBL" id="JAPJZI010000001">
    <property type="protein sequence ID" value="MDA5398226.1"/>
    <property type="molecule type" value="Genomic_DNA"/>
</dbReference>
<dbReference type="PROSITE" id="PS50975">
    <property type="entry name" value="ATP_GRASP"/>
    <property type="match status" value="1"/>
</dbReference>
<proteinExistence type="predicted"/>
<evidence type="ECO:0000256" key="1">
    <source>
        <dbReference type="PROSITE-ProRule" id="PRU00409"/>
    </source>
</evidence>